<dbReference type="SUPFAM" id="SSF51197">
    <property type="entry name" value="Clavaminate synthase-like"/>
    <property type="match status" value="1"/>
</dbReference>
<evidence type="ECO:0000256" key="2">
    <source>
        <dbReference type="ARBA" id="ARBA00005830"/>
    </source>
</evidence>
<dbReference type="EMBL" id="JAGHQL010000056">
    <property type="protein sequence ID" value="KAH0542325.1"/>
    <property type="molecule type" value="Genomic_DNA"/>
</dbReference>
<dbReference type="InterPro" id="IPR008775">
    <property type="entry name" value="Phytyl_CoA_dOase-like"/>
</dbReference>
<dbReference type="Pfam" id="PF05721">
    <property type="entry name" value="PhyH"/>
    <property type="match status" value="1"/>
</dbReference>
<dbReference type="Proteomes" id="UP000698800">
    <property type="component" value="Unassembled WGS sequence"/>
</dbReference>
<keyword evidence="4" id="KW-0408">Iron</keyword>
<dbReference type="OrthoDB" id="445007at2759"/>
<keyword evidence="6" id="KW-1185">Reference proteome</keyword>
<accession>A0A9P8L4W8</accession>
<sequence>MYPTKAEPSTPSGAVGLTPSQLRFWHENGYLIIPDALGNETVVSLMGTTKQMLVDFSLDDHPMTRFSTGEGTNKDHVGDDYFLSSGDKIRFFFEEDAFDAQGTLLKPKALAINKIGHALHNISPPFRLATLSQKNAAIVRDLSFHDPLVLQSMVICKQPEIGGRVPPHQDSTFLFTDPPSAVGFWYALEDATAENGCLSFLAGSHLWKGVGKRFVRVPEGGTGYEKLPQPRFPKGLDVQEATRDREGEDGDEAYTLGEVKAGTLVLIHGNLLHKSERNTSNKSRFIYTFHVIEGQSEYDGRNWLQPTKEGFSRLFQSEGSEQNQ</sequence>
<organism evidence="5 6">
    <name type="scientific">Glutinoglossum americanum</name>
    <dbReference type="NCBI Taxonomy" id="1670608"/>
    <lineage>
        <taxon>Eukaryota</taxon>
        <taxon>Fungi</taxon>
        <taxon>Dikarya</taxon>
        <taxon>Ascomycota</taxon>
        <taxon>Pezizomycotina</taxon>
        <taxon>Geoglossomycetes</taxon>
        <taxon>Geoglossales</taxon>
        <taxon>Geoglossaceae</taxon>
        <taxon>Glutinoglossum</taxon>
    </lineage>
</organism>
<dbReference type="PANTHER" id="PTHR20883:SF15">
    <property type="entry name" value="PHYTANOYL-COA DIOXYGENASE DOMAIN-CONTAINING PROTEIN 1"/>
    <property type="match status" value="1"/>
</dbReference>
<evidence type="ECO:0008006" key="7">
    <source>
        <dbReference type="Google" id="ProtNLM"/>
    </source>
</evidence>
<comment type="caution">
    <text evidence="5">The sequence shown here is derived from an EMBL/GenBank/DDBJ whole genome shotgun (WGS) entry which is preliminary data.</text>
</comment>
<reference evidence="5" key="1">
    <citation type="submission" date="2021-03" db="EMBL/GenBank/DDBJ databases">
        <title>Comparative genomics and phylogenomic investigation of the class Geoglossomycetes provide insights into ecological specialization and systematics.</title>
        <authorList>
            <person name="Melie T."/>
            <person name="Pirro S."/>
            <person name="Miller A.N."/>
            <person name="Quandt A."/>
        </authorList>
    </citation>
    <scope>NUCLEOTIDE SEQUENCE</scope>
    <source>
        <strain evidence="5">GBOQ0MN5Z8</strain>
    </source>
</reference>
<proteinExistence type="inferred from homology"/>
<evidence type="ECO:0000256" key="3">
    <source>
        <dbReference type="ARBA" id="ARBA00022723"/>
    </source>
</evidence>
<keyword evidence="3" id="KW-0479">Metal-binding</keyword>
<dbReference type="GO" id="GO:0046872">
    <property type="term" value="F:metal ion binding"/>
    <property type="evidence" value="ECO:0007669"/>
    <property type="project" value="UniProtKB-KW"/>
</dbReference>
<evidence type="ECO:0000256" key="4">
    <source>
        <dbReference type="ARBA" id="ARBA00023004"/>
    </source>
</evidence>
<evidence type="ECO:0000313" key="6">
    <source>
        <dbReference type="Proteomes" id="UP000698800"/>
    </source>
</evidence>
<comment type="similarity">
    <text evidence="2">Belongs to the PhyH family.</text>
</comment>
<evidence type="ECO:0000256" key="1">
    <source>
        <dbReference type="ARBA" id="ARBA00001962"/>
    </source>
</evidence>
<dbReference type="Gene3D" id="2.60.120.620">
    <property type="entry name" value="q2cbj1_9rhob like domain"/>
    <property type="match status" value="1"/>
</dbReference>
<comment type="cofactor">
    <cofactor evidence="1">
        <name>Fe cation</name>
        <dbReference type="ChEBI" id="CHEBI:24875"/>
    </cofactor>
</comment>
<name>A0A9P8L4W8_9PEZI</name>
<dbReference type="PANTHER" id="PTHR20883">
    <property type="entry name" value="PHYTANOYL-COA DIOXYGENASE DOMAIN CONTAINING 1"/>
    <property type="match status" value="1"/>
</dbReference>
<evidence type="ECO:0000313" key="5">
    <source>
        <dbReference type="EMBL" id="KAH0542325.1"/>
    </source>
</evidence>
<protein>
    <recommendedName>
        <fullName evidence="7">Phytanoyl-CoA dioxygenase</fullName>
    </recommendedName>
</protein>
<dbReference type="AlphaFoldDB" id="A0A9P8L4W8"/>
<gene>
    <name evidence="5" type="ORF">FGG08_003262</name>
</gene>